<reference evidence="10" key="3">
    <citation type="submission" date="2025-09" db="UniProtKB">
        <authorList>
            <consortium name="Ensembl"/>
        </authorList>
    </citation>
    <scope>IDENTIFICATION</scope>
</reference>
<organism evidence="10 11">
    <name type="scientific">Anolis carolinensis</name>
    <name type="common">Green anole</name>
    <name type="synonym">American chameleon</name>
    <dbReference type="NCBI Taxonomy" id="28377"/>
    <lineage>
        <taxon>Eukaryota</taxon>
        <taxon>Metazoa</taxon>
        <taxon>Chordata</taxon>
        <taxon>Craniata</taxon>
        <taxon>Vertebrata</taxon>
        <taxon>Euteleostomi</taxon>
        <taxon>Lepidosauria</taxon>
        <taxon>Squamata</taxon>
        <taxon>Bifurcata</taxon>
        <taxon>Unidentata</taxon>
        <taxon>Episquamata</taxon>
        <taxon>Toxicofera</taxon>
        <taxon>Iguania</taxon>
        <taxon>Dactyloidae</taxon>
        <taxon>Anolis</taxon>
    </lineage>
</organism>
<reference evidence="10" key="2">
    <citation type="submission" date="2025-08" db="UniProtKB">
        <authorList>
            <consortium name="Ensembl"/>
        </authorList>
    </citation>
    <scope>IDENTIFICATION</scope>
</reference>
<keyword evidence="6" id="KW-0325">Glycoprotein</keyword>
<dbReference type="STRING" id="28377.ENSACAP00000008432"/>
<comment type="subcellular location">
    <subcellularLocation>
        <location evidence="1">Membrane</location>
        <topology evidence="1">Multi-pass membrane protein</topology>
    </subcellularLocation>
</comment>
<dbReference type="GO" id="GO:0042594">
    <property type="term" value="P:response to starvation"/>
    <property type="evidence" value="ECO:0007669"/>
    <property type="project" value="Ensembl"/>
</dbReference>
<dbReference type="AlphaFoldDB" id="G1KHZ3"/>
<evidence type="ECO:0000313" key="11">
    <source>
        <dbReference type="Proteomes" id="UP000001646"/>
    </source>
</evidence>
<reference evidence="10 11" key="1">
    <citation type="submission" date="2009-12" db="EMBL/GenBank/DDBJ databases">
        <title>The Genome Sequence of Anolis carolinensis (Green Anole Lizard).</title>
        <authorList>
            <consortium name="The Genome Sequencing Platform"/>
            <person name="Di Palma F."/>
            <person name="Alfoldi J."/>
            <person name="Heiman D."/>
            <person name="Young S."/>
            <person name="Grabherr M."/>
            <person name="Johnson J."/>
            <person name="Lander E.S."/>
            <person name="Lindblad-Toh K."/>
        </authorList>
    </citation>
    <scope>NUCLEOTIDE SEQUENCE [LARGE SCALE GENOMIC DNA]</scope>
    <source>
        <strain evidence="10 11">JBL SC #1</strain>
    </source>
</reference>
<dbReference type="InterPro" id="IPR051617">
    <property type="entry name" value="UNC-93-like_regulator"/>
</dbReference>
<gene>
    <name evidence="10" type="primary">MFSD11</name>
</gene>
<dbReference type="FunCoup" id="G1KHZ3">
    <property type="interactions" value="212"/>
</dbReference>
<evidence type="ECO:0000313" key="10">
    <source>
        <dbReference type="Ensembl" id="ENSACAP00000008432.4"/>
    </source>
</evidence>
<dbReference type="SUPFAM" id="SSF103473">
    <property type="entry name" value="MFS general substrate transporter"/>
    <property type="match status" value="1"/>
</dbReference>
<keyword evidence="4 9" id="KW-1133">Transmembrane helix</keyword>
<evidence type="ECO:0000256" key="6">
    <source>
        <dbReference type="ARBA" id="ARBA00023180"/>
    </source>
</evidence>
<keyword evidence="5 9" id="KW-0472">Membrane</keyword>
<feature type="transmembrane region" description="Helical" evidence="9">
    <location>
        <begin position="63"/>
        <end position="90"/>
    </location>
</feature>
<feature type="transmembrane region" description="Helical" evidence="9">
    <location>
        <begin position="97"/>
        <end position="116"/>
    </location>
</feature>
<comment type="similarity">
    <text evidence="2">Belongs to the unc-93 family.</text>
</comment>
<dbReference type="PANTHER" id="PTHR23294:SF0">
    <property type="entry name" value="UNC93-LIKE PROTEIN MFSD11"/>
    <property type="match status" value="1"/>
</dbReference>
<dbReference type="Proteomes" id="UP000001646">
    <property type="component" value="Chromosome 2"/>
</dbReference>
<dbReference type="Ensembl" id="ENSACAT00000008614.4">
    <property type="protein sequence ID" value="ENSACAP00000008432.4"/>
    <property type="gene ID" value="ENSACAG00000008577.4"/>
</dbReference>
<dbReference type="HOGENOM" id="CLU_025356_2_0_1"/>
<feature type="transmembrane region" description="Helical" evidence="9">
    <location>
        <begin position="168"/>
        <end position="188"/>
    </location>
</feature>
<name>G1KHZ3_ANOCA</name>
<evidence type="ECO:0000256" key="8">
    <source>
        <dbReference type="ARBA" id="ARBA00041910"/>
    </source>
</evidence>
<feature type="transmembrane region" description="Helical" evidence="9">
    <location>
        <begin position="306"/>
        <end position="325"/>
    </location>
</feature>
<dbReference type="InterPro" id="IPR036259">
    <property type="entry name" value="MFS_trans_sf"/>
</dbReference>
<evidence type="ECO:0000256" key="9">
    <source>
        <dbReference type="SAM" id="Phobius"/>
    </source>
</evidence>
<dbReference type="CDD" id="cd17407">
    <property type="entry name" value="MFS_MFSD11"/>
    <property type="match status" value="1"/>
</dbReference>
<feature type="transmembrane region" description="Helical" evidence="9">
    <location>
        <begin position="383"/>
        <end position="401"/>
    </location>
</feature>
<keyword evidence="11" id="KW-1185">Reference proteome</keyword>
<evidence type="ECO:0000256" key="4">
    <source>
        <dbReference type="ARBA" id="ARBA00022989"/>
    </source>
</evidence>
<dbReference type="Pfam" id="PF05978">
    <property type="entry name" value="UNC-93"/>
    <property type="match status" value="1"/>
</dbReference>
<accession>G1KHZ3</accession>
<dbReference type="eggNOG" id="KOG3098">
    <property type="taxonomic scope" value="Eukaryota"/>
</dbReference>
<dbReference type="Gene3D" id="1.20.1250.20">
    <property type="entry name" value="MFS general substrate transporter like domains"/>
    <property type="match status" value="2"/>
</dbReference>
<feature type="transmembrane region" description="Helical" evidence="9">
    <location>
        <begin position="37"/>
        <end position="57"/>
    </location>
</feature>
<protein>
    <recommendedName>
        <fullName evidence="7">UNC93-like protein MFSD11</fullName>
    </recommendedName>
    <alternativeName>
        <fullName evidence="8">Major facilitator superfamily domain-containing protein 11</fullName>
    </alternativeName>
</protein>
<feature type="transmembrane region" description="Helical" evidence="9">
    <location>
        <begin position="136"/>
        <end position="156"/>
    </location>
</feature>
<feature type="transmembrane region" description="Helical" evidence="9">
    <location>
        <begin position="407"/>
        <end position="428"/>
    </location>
</feature>
<dbReference type="Bgee" id="ENSACAG00000008577">
    <property type="expression patterns" value="Expressed in lung and 13 other cell types or tissues"/>
</dbReference>
<feature type="transmembrane region" description="Helical" evidence="9">
    <location>
        <begin position="273"/>
        <end position="294"/>
    </location>
</feature>
<keyword evidence="3 9" id="KW-0812">Transmembrane</keyword>
<evidence type="ECO:0000256" key="2">
    <source>
        <dbReference type="ARBA" id="ARBA00009172"/>
    </source>
</evidence>
<dbReference type="GO" id="GO:0016020">
    <property type="term" value="C:membrane"/>
    <property type="evidence" value="ECO:0007669"/>
    <property type="project" value="UniProtKB-SubCell"/>
</dbReference>
<evidence type="ECO:0000256" key="7">
    <source>
        <dbReference type="ARBA" id="ARBA00040302"/>
    </source>
</evidence>
<dbReference type="GeneTree" id="ENSGT00390000012918"/>
<sequence>FFLCLKTLFNIMCSSVVLNLGSPDVFGLQLPEIPASLPLTCLLIVSFCSMAVIYGVFSASNLISPSVVAILGPQLSMFIGGIFYSIYIAVFIQPSTWTFYTASVFLGIAAAVLWTAQGNCLTINSNENTIGRNSGIFWALLQSSLFFGNLYIYFAWQGKLHITERDRRTVFIALTVISLVGTVLFFLIRTPEESNSDEEESSTDNLVERTSGHSRMTKAVDAFKRSIKLCVTKEILLLSITTAYTGLELTFFSGVYGTCIGAVNKFGNEEKSLIGLSGIFIGVGEILGGGIFGLLSKSNRFGRNPVVMLGIVVHFIAFYLIFYNIPNDAPIASMDGTDSIAYMEPSKEVAVFCSFLLGLGDSCFNTQLLSILGFLYSEDSAPAFAIFKFIQSVCAAIAFFYSNYLFLQWQLLIMAVVGFFGTISFFTVEWEAPAFVARGLDYSSI</sequence>
<dbReference type="GO" id="GO:0032094">
    <property type="term" value="P:response to food"/>
    <property type="evidence" value="ECO:0007669"/>
    <property type="project" value="Ensembl"/>
</dbReference>
<proteinExistence type="inferred from homology"/>
<dbReference type="InParanoid" id="G1KHZ3"/>
<dbReference type="PANTHER" id="PTHR23294">
    <property type="entry name" value="ET TRANSLATION PRODUCT-RELATED"/>
    <property type="match status" value="1"/>
</dbReference>
<evidence type="ECO:0000256" key="5">
    <source>
        <dbReference type="ARBA" id="ARBA00023136"/>
    </source>
</evidence>
<evidence type="ECO:0000256" key="3">
    <source>
        <dbReference type="ARBA" id="ARBA00022692"/>
    </source>
</evidence>
<dbReference type="InterPro" id="IPR010291">
    <property type="entry name" value="Ion_channel_UNC-93"/>
</dbReference>
<evidence type="ECO:0000256" key="1">
    <source>
        <dbReference type="ARBA" id="ARBA00004141"/>
    </source>
</evidence>